<name>A0A9P1I6K2_9PELO</name>
<feature type="compositionally biased region" description="Basic and acidic residues" evidence="1">
    <location>
        <begin position="84"/>
        <end position="94"/>
    </location>
</feature>
<gene>
    <name evidence="2" type="ORF">CAMP_LOCUS1866</name>
</gene>
<feature type="compositionally biased region" description="Basic and acidic residues" evidence="1">
    <location>
        <begin position="132"/>
        <end position="144"/>
    </location>
</feature>
<dbReference type="AlphaFoldDB" id="A0A9P1I6K2"/>
<comment type="caution">
    <text evidence="2">The sequence shown here is derived from an EMBL/GenBank/DDBJ whole genome shotgun (WGS) entry which is preliminary data.</text>
</comment>
<evidence type="ECO:0000256" key="1">
    <source>
        <dbReference type="SAM" id="MobiDB-lite"/>
    </source>
</evidence>
<feature type="compositionally biased region" description="Basic and acidic residues" evidence="1">
    <location>
        <begin position="107"/>
        <end position="119"/>
    </location>
</feature>
<sequence>MGALQVKPRKTEKLEGIASPKPSPRKVDESFINKPQKVTENTTPRISSRNPPDLISEENEKGKKSPTIENSDEKKKKPKKPKISSRESKAERQSKSLPIARCPVRGESNKEYQSDRELMENGVKSPPTPNDLAKRKPLHGDSMKAQRPRRQKHNRKPNNHHLPSRFNEYQRPAVVTCDPHADEIIISENLDATFKYGDMISEITQSDRSQE</sequence>
<proteinExistence type="predicted"/>
<feature type="compositionally biased region" description="Polar residues" evidence="1">
    <location>
        <begin position="36"/>
        <end position="50"/>
    </location>
</feature>
<accession>A0A9P1I6K2</accession>
<dbReference type="Proteomes" id="UP001152747">
    <property type="component" value="Unassembled WGS sequence"/>
</dbReference>
<evidence type="ECO:0000313" key="2">
    <source>
        <dbReference type="EMBL" id="CAI5439229.1"/>
    </source>
</evidence>
<feature type="compositionally biased region" description="Basic residues" evidence="1">
    <location>
        <begin position="146"/>
        <end position="163"/>
    </location>
</feature>
<protein>
    <submittedName>
        <fullName evidence="2">Uncharacterized protein</fullName>
    </submittedName>
</protein>
<keyword evidence="3" id="KW-1185">Reference proteome</keyword>
<reference evidence="2" key="1">
    <citation type="submission" date="2022-11" db="EMBL/GenBank/DDBJ databases">
        <authorList>
            <person name="Kikuchi T."/>
        </authorList>
    </citation>
    <scope>NUCLEOTIDE SEQUENCE</scope>
    <source>
        <strain evidence="2">PS1010</strain>
    </source>
</reference>
<feature type="region of interest" description="Disordered" evidence="1">
    <location>
        <begin position="1"/>
        <end position="167"/>
    </location>
</feature>
<organism evidence="2 3">
    <name type="scientific">Caenorhabditis angaria</name>
    <dbReference type="NCBI Taxonomy" id="860376"/>
    <lineage>
        <taxon>Eukaryota</taxon>
        <taxon>Metazoa</taxon>
        <taxon>Ecdysozoa</taxon>
        <taxon>Nematoda</taxon>
        <taxon>Chromadorea</taxon>
        <taxon>Rhabditida</taxon>
        <taxon>Rhabditina</taxon>
        <taxon>Rhabditomorpha</taxon>
        <taxon>Rhabditoidea</taxon>
        <taxon>Rhabditidae</taxon>
        <taxon>Peloderinae</taxon>
        <taxon>Caenorhabditis</taxon>
    </lineage>
</organism>
<dbReference type="EMBL" id="CANHGI010000001">
    <property type="protein sequence ID" value="CAI5439229.1"/>
    <property type="molecule type" value="Genomic_DNA"/>
</dbReference>
<evidence type="ECO:0000313" key="3">
    <source>
        <dbReference type="Proteomes" id="UP001152747"/>
    </source>
</evidence>